<accession>A0A4C1UP51</accession>
<name>A0A4C1UP51_EUMVA</name>
<gene>
    <name evidence="1" type="ORF">EVAR_83631_1</name>
</gene>
<dbReference type="Proteomes" id="UP000299102">
    <property type="component" value="Unassembled WGS sequence"/>
</dbReference>
<evidence type="ECO:0000313" key="2">
    <source>
        <dbReference type="Proteomes" id="UP000299102"/>
    </source>
</evidence>
<comment type="caution">
    <text evidence="1">The sequence shown here is derived from an EMBL/GenBank/DDBJ whole genome shotgun (WGS) entry which is preliminary data.</text>
</comment>
<proteinExistence type="predicted"/>
<sequence length="165" mass="18693">MIGDACIKNDGPFPARIQYIVMKRGGSYIAAEAKTGFTPTVRVADHNMSDIYLENRITVPISFTGIRPVIAFIQRVALSAWATTAQCNAHAIRTQTVHPPVSCANRRAIRPTTLDARVLQRDPLHPRRPCRAERLRAQSRRHSAMLERRLDRVTPGRRKELCYIH</sequence>
<organism evidence="1 2">
    <name type="scientific">Eumeta variegata</name>
    <name type="common">Bagworm moth</name>
    <name type="synonym">Eumeta japonica</name>
    <dbReference type="NCBI Taxonomy" id="151549"/>
    <lineage>
        <taxon>Eukaryota</taxon>
        <taxon>Metazoa</taxon>
        <taxon>Ecdysozoa</taxon>
        <taxon>Arthropoda</taxon>
        <taxon>Hexapoda</taxon>
        <taxon>Insecta</taxon>
        <taxon>Pterygota</taxon>
        <taxon>Neoptera</taxon>
        <taxon>Endopterygota</taxon>
        <taxon>Lepidoptera</taxon>
        <taxon>Glossata</taxon>
        <taxon>Ditrysia</taxon>
        <taxon>Tineoidea</taxon>
        <taxon>Psychidae</taxon>
        <taxon>Oiketicinae</taxon>
        <taxon>Eumeta</taxon>
    </lineage>
</organism>
<keyword evidence="2" id="KW-1185">Reference proteome</keyword>
<reference evidence="1 2" key="1">
    <citation type="journal article" date="2019" name="Commun. Biol.">
        <title>The bagworm genome reveals a unique fibroin gene that provides high tensile strength.</title>
        <authorList>
            <person name="Kono N."/>
            <person name="Nakamura H."/>
            <person name="Ohtoshi R."/>
            <person name="Tomita M."/>
            <person name="Numata K."/>
            <person name="Arakawa K."/>
        </authorList>
    </citation>
    <scope>NUCLEOTIDE SEQUENCE [LARGE SCALE GENOMIC DNA]</scope>
</reference>
<evidence type="ECO:0000313" key="1">
    <source>
        <dbReference type="EMBL" id="GBP28000.1"/>
    </source>
</evidence>
<protein>
    <submittedName>
        <fullName evidence="1">Uncharacterized protein</fullName>
    </submittedName>
</protein>
<dbReference type="EMBL" id="BGZK01000201">
    <property type="protein sequence ID" value="GBP28000.1"/>
    <property type="molecule type" value="Genomic_DNA"/>
</dbReference>
<dbReference type="AlphaFoldDB" id="A0A4C1UP51"/>